<dbReference type="Pfam" id="PF13489">
    <property type="entry name" value="Methyltransf_23"/>
    <property type="match status" value="1"/>
</dbReference>
<evidence type="ECO:0000256" key="2">
    <source>
        <dbReference type="ARBA" id="ARBA00022679"/>
    </source>
</evidence>
<dbReference type="GO" id="GO:0032259">
    <property type="term" value="P:methylation"/>
    <property type="evidence" value="ECO:0007669"/>
    <property type="project" value="UniProtKB-KW"/>
</dbReference>
<dbReference type="HAMAP" id="MF_00472">
    <property type="entry name" value="UbiG"/>
    <property type="match status" value="1"/>
</dbReference>
<protein>
    <recommendedName>
        <fullName evidence="5">Ubiquinone biosynthesis O-methyltransferase</fullName>
    </recommendedName>
    <alternativeName>
        <fullName evidence="5">2-polyprenyl-6-hydroxyphenol methylase</fullName>
        <ecNumber evidence="5">2.1.1.222</ecNumber>
    </alternativeName>
    <alternativeName>
        <fullName evidence="5">3-demethylubiquinone 3-O-methyltransferase</fullName>
        <ecNumber evidence="5">2.1.1.64</ecNumber>
    </alternativeName>
</protein>
<gene>
    <name evidence="5 6" type="primary">ubiG</name>
    <name evidence="6" type="ORF">ISQ19_04240</name>
</gene>
<dbReference type="PANTHER" id="PTHR43464">
    <property type="entry name" value="METHYLTRANSFERASE"/>
    <property type="match status" value="1"/>
</dbReference>
<comment type="pathway">
    <text evidence="5">Cofactor biosynthesis; ubiquinone biosynthesis.</text>
</comment>
<dbReference type="InterPro" id="IPR010233">
    <property type="entry name" value="UbiG_MeTrfase"/>
</dbReference>
<organism evidence="6 7">
    <name type="scientific">PS1 clade bacterium</name>
    <dbReference type="NCBI Taxonomy" id="2175152"/>
    <lineage>
        <taxon>Bacteria</taxon>
        <taxon>Pseudomonadati</taxon>
        <taxon>Pseudomonadota</taxon>
        <taxon>Alphaproteobacteria</taxon>
        <taxon>PS1 clade</taxon>
    </lineage>
</organism>
<keyword evidence="4 5" id="KW-0949">S-adenosyl-L-methionine</keyword>
<comment type="catalytic activity">
    <reaction evidence="5">
        <text>a 3-(all-trans-polyprenyl)benzene-1,2-diol + S-adenosyl-L-methionine = a 2-methoxy-6-(all-trans-polyprenyl)phenol + S-adenosyl-L-homocysteine + H(+)</text>
        <dbReference type="Rhea" id="RHEA:31411"/>
        <dbReference type="Rhea" id="RHEA-COMP:9550"/>
        <dbReference type="Rhea" id="RHEA-COMP:9551"/>
        <dbReference type="ChEBI" id="CHEBI:15378"/>
        <dbReference type="ChEBI" id="CHEBI:57856"/>
        <dbReference type="ChEBI" id="CHEBI:59789"/>
        <dbReference type="ChEBI" id="CHEBI:62729"/>
        <dbReference type="ChEBI" id="CHEBI:62731"/>
        <dbReference type="EC" id="2.1.1.222"/>
    </reaction>
</comment>
<dbReference type="EC" id="2.1.1.222" evidence="5"/>
<feature type="binding site" evidence="5">
    <location>
        <position position="72"/>
    </location>
    <ligand>
        <name>S-adenosyl-L-methionine</name>
        <dbReference type="ChEBI" id="CHEBI:59789"/>
    </ligand>
</feature>
<feature type="binding site" evidence="5">
    <location>
        <position position="136"/>
    </location>
    <ligand>
        <name>S-adenosyl-L-methionine</name>
        <dbReference type="ChEBI" id="CHEBI:59789"/>
    </ligand>
</feature>
<dbReference type="GO" id="GO:0102208">
    <property type="term" value="F:2-polyprenyl-6-hydroxyphenol methylase activity"/>
    <property type="evidence" value="ECO:0007669"/>
    <property type="project" value="UniProtKB-EC"/>
</dbReference>
<proteinExistence type="inferred from homology"/>
<comment type="caution">
    <text evidence="6">The sequence shown here is derived from an EMBL/GenBank/DDBJ whole genome shotgun (WGS) entry which is preliminary data.</text>
</comment>
<dbReference type="NCBIfam" id="TIGR01983">
    <property type="entry name" value="UbiG"/>
    <property type="match status" value="1"/>
</dbReference>
<dbReference type="EC" id="2.1.1.64" evidence="5"/>
<keyword evidence="1 5" id="KW-0489">Methyltransferase</keyword>
<feature type="binding site" evidence="5">
    <location>
        <position position="41"/>
    </location>
    <ligand>
        <name>S-adenosyl-L-methionine</name>
        <dbReference type="ChEBI" id="CHEBI:59789"/>
    </ligand>
</feature>
<name>A0A937HKI6_9PROT</name>
<dbReference type="EMBL" id="JADHOK010000045">
    <property type="protein sequence ID" value="MBL6761888.1"/>
    <property type="molecule type" value="Genomic_DNA"/>
</dbReference>
<dbReference type="AlphaFoldDB" id="A0A937HKI6"/>
<dbReference type="SUPFAM" id="SSF53335">
    <property type="entry name" value="S-adenosyl-L-methionine-dependent methyltransferases"/>
    <property type="match status" value="1"/>
</dbReference>
<evidence type="ECO:0000313" key="6">
    <source>
        <dbReference type="EMBL" id="MBL6761888.1"/>
    </source>
</evidence>
<evidence type="ECO:0000256" key="4">
    <source>
        <dbReference type="ARBA" id="ARBA00022691"/>
    </source>
</evidence>
<accession>A0A937HKI6</accession>
<evidence type="ECO:0000256" key="1">
    <source>
        <dbReference type="ARBA" id="ARBA00022603"/>
    </source>
</evidence>
<dbReference type="GO" id="GO:0010420">
    <property type="term" value="F:polyprenyldihydroxybenzoate methyltransferase activity"/>
    <property type="evidence" value="ECO:0007669"/>
    <property type="project" value="InterPro"/>
</dbReference>
<evidence type="ECO:0000313" key="7">
    <source>
        <dbReference type="Proteomes" id="UP000785783"/>
    </source>
</evidence>
<sequence>MNDRVTSTIDPDELAKFTAMAADWWNPNGQFKPLHKFNPVRLAYIRDKLCAQFDRDRLADKPLKGLRLLDIGCGGGLLSEPMARLGADVVGADAAEANIKTAALHAAQEGLAIDYRAVTAEQLVDQGERFDAILNMEVIEHVAEPQGFMSACSALMKPDAIMFLATLNRTLKAYALAIIGAEYVLRWLPRGTHEWDKFITPRELEAMAETAGLTLYTSTGVSFNPLTDKWRQSGDMSVNYMGVARKTA</sequence>
<comment type="function">
    <text evidence="5">O-methyltransferase that catalyzes the 2 O-methylation steps in the ubiquinone biosynthetic pathway.</text>
</comment>
<dbReference type="PANTHER" id="PTHR43464:SF19">
    <property type="entry name" value="UBIQUINONE BIOSYNTHESIS O-METHYLTRANSFERASE, MITOCHONDRIAL"/>
    <property type="match status" value="1"/>
</dbReference>
<dbReference type="CDD" id="cd02440">
    <property type="entry name" value="AdoMet_MTases"/>
    <property type="match status" value="1"/>
</dbReference>
<keyword evidence="3 5" id="KW-0831">Ubiquinone biosynthesis</keyword>
<dbReference type="Gene3D" id="3.40.50.150">
    <property type="entry name" value="Vaccinia Virus protein VP39"/>
    <property type="match status" value="1"/>
</dbReference>
<feature type="binding site" evidence="5">
    <location>
        <position position="93"/>
    </location>
    <ligand>
        <name>S-adenosyl-L-methionine</name>
        <dbReference type="ChEBI" id="CHEBI:59789"/>
    </ligand>
</feature>
<evidence type="ECO:0000256" key="5">
    <source>
        <dbReference type="HAMAP-Rule" id="MF_00472"/>
    </source>
</evidence>
<reference evidence="6" key="1">
    <citation type="submission" date="2020-10" db="EMBL/GenBank/DDBJ databases">
        <title>Microbiome of the Black Sea water column analyzed by genome centric metagenomics.</title>
        <authorList>
            <person name="Cabello-Yeves P.J."/>
            <person name="Callieri C."/>
            <person name="Picazo A."/>
            <person name="Mehrshad M."/>
            <person name="Haro-Moreno J.M."/>
            <person name="Roda-Garcia J."/>
            <person name="Dzembekova N."/>
            <person name="Slabakova V."/>
            <person name="Slabakova N."/>
            <person name="Moncheva S."/>
            <person name="Rodriguez-Valera F."/>
        </authorList>
    </citation>
    <scope>NUCLEOTIDE SEQUENCE</scope>
    <source>
        <strain evidence="6">BS307-5m-G5</strain>
    </source>
</reference>
<keyword evidence="2 5" id="KW-0808">Transferase</keyword>
<dbReference type="GO" id="GO:0061542">
    <property type="term" value="F:3-demethylubiquinol 3-O-methyltransferase activity"/>
    <property type="evidence" value="ECO:0007669"/>
    <property type="project" value="UniProtKB-UniRule"/>
</dbReference>
<comment type="catalytic activity">
    <reaction evidence="5">
        <text>a 3-demethylubiquinol + S-adenosyl-L-methionine = a ubiquinol + S-adenosyl-L-homocysteine + H(+)</text>
        <dbReference type="Rhea" id="RHEA:44380"/>
        <dbReference type="Rhea" id="RHEA-COMP:9566"/>
        <dbReference type="Rhea" id="RHEA-COMP:10914"/>
        <dbReference type="ChEBI" id="CHEBI:15378"/>
        <dbReference type="ChEBI" id="CHEBI:17976"/>
        <dbReference type="ChEBI" id="CHEBI:57856"/>
        <dbReference type="ChEBI" id="CHEBI:59789"/>
        <dbReference type="ChEBI" id="CHEBI:84422"/>
        <dbReference type="EC" id="2.1.1.64"/>
    </reaction>
</comment>
<evidence type="ECO:0000256" key="3">
    <source>
        <dbReference type="ARBA" id="ARBA00022688"/>
    </source>
</evidence>
<dbReference type="Proteomes" id="UP000785783">
    <property type="component" value="Unassembled WGS sequence"/>
</dbReference>
<comment type="similarity">
    <text evidence="5">Belongs to the methyltransferase superfamily. UbiG/COQ3 family.</text>
</comment>
<dbReference type="InterPro" id="IPR029063">
    <property type="entry name" value="SAM-dependent_MTases_sf"/>
</dbReference>